<dbReference type="GO" id="GO:0005886">
    <property type="term" value="C:plasma membrane"/>
    <property type="evidence" value="ECO:0007669"/>
    <property type="project" value="UniProtKB-SubCell"/>
</dbReference>
<comment type="similarity">
    <text evidence="2">Belongs to the VirD4/TraG family.</text>
</comment>
<dbReference type="InterPro" id="IPR003688">
    <property type="entry name" value="TraG/VirD4"/>
</dbReference>
<dbReference type="InterPro" id="IPR051539">
    <property type="entry name" value="T4SS-coupling_protein"/>
</dbReference>
<dbReference type="SUPFAM" id="SSF52540">
    <property type="entry name" value="P-loop containing nucleoside triphosphate hydrolases"/>
    <property type="match status" value="1"/>
</dbReference>
<accession>A0A1Y2MVV4</accession>
<dbReference type="InterPro" id="IPR027417">
    <property type="entry name" value="P-loop_NTPase"/>
</dbReference>
<dbReference type="EMBL" id="MIGB01000018">
    <property type="protein sequence ID" value="OSY39306.1"/>
    <property type="molecule type" value="Genomic_DNA"/>
</dbReference>
<dbReference type="RefSeq" id="WP_085913778.1">
    <property type="nucleotide sequence ID" value="NZ_AP018920.1"/>
</dbReference>
<evidence type="ECO:0000256" key="4">
    <source>
        <dbReference type="ARBA" id="ARBA00022692"/>
    </source>
</evidence>
<keyword evidence="11" id="KW-1185">Reference proteome</keyword>
<keyword evidence="3" id="KW-1003">Cell membrane</keyword>
<feature type="transmembrane region" description="Helical" evidence="8">
    <location>
        <begin position="12"/>
        <end position="39"/>
    </location>
</feature>
<dbReference type="PANTHER" id="PTHR37937">
    <property type="entry name" value="CONJUGATIVE TRANSFER: DNA TRANSPORT"/>
    <property type="match status" value="1"/>
</dbReference>
<organism evidence="10 11">
    <name type="scientific">Pseudonocardia autotrophica</name>
    <name type="common">Amycolata autotrophica</name>
    <name type="synonym">Nocardia autotrophica</name>
    <dbReference type="NCBI Taxonomy" id="2074"/>
    <lineage>
        <taxon>Bacteria</taxon>
        <taxon>Bacillati</taxon>
        <taxon>Actinomycetota</taxon>
        <taxon>Actinomycetes</taxon>
        <taxon>Pseudonocardiales</taxon>
        <taxon>Pseudonocardiaceae</taxon>
        <taxon>Pseudonocardia</taxon>
    </lineage>
</organism>
<dbReference type="Pfam" id="PF12696">
    <property type="entry name" value="TraG-D_C"/>
    <property type="match status" value="1"/>
</dbReference>
<protein>
    <submittedName>
        <fullName evidence="10">TraM recognition site of TraD and TraG</fullName>
    </submittedName>
</protein>
<dbReference type="InterPro" id="IPR032689">
    <property type="entry name" value="TraG-D_C"/>
</dbReference>
<dbReference type="Pfam" id="PF02534">
    <property type="entry name" value="T4SS-DNA_transf"/>
    <property type="match status" value="1"/>
</dbReference>
<dbReference type="AlphaFoldDB" id="A0A1Y2MVV4"/>
<feature type="region of interest" description="Disordered" evidence="7">
    <location>
        <begin position="594"/>
        <end position="622"/>
    </location>
</feature>
<evidence type="ECO:0000256" key="3">
    <source>
        <dbReference type="ARBA" id="ARBA00022475"/>
    </source>
</evidence>
<evidence type="ECO:0000313" key="11">
    <source>
        <dbReference type="Proteomes" id="UP000194360"/>
    </source>
</evidence>
<evidence type="ECO:0000256" key="5">
    <source>
        <dbReference type="ARBA" id="ARBA00022989"/>
    </source>
</evidence>
<evidence type="ECO:0000259" key="9">
    <source>
        <dbReference type="Pfam" id="PF12696"/>
    </source>
</evidence>
<dbReference type="OrthoDB" id="226701at2"/>
<dbReference type="STRING" id="2074.BG845_03580"/>
<dbReference type="Gene3D" id="3.40.50.300">
    <property type="entry name" value="P-loop containing nucleotide triphosphate hydrolases"/>
    <property type="match status" value="1"/>
</dbReference>
<keyword evidence="4 8" id="KW-0812">Transmembrane</keyword>
<evidence type="ECO:0000256" key="8">
    <source>
        <dbReference type="SAM" id="Phobius"/>
    </source>
</evidence>
<feature type="transmembrane region" description="Helical" evidence="8">
    <location>
        <begin position="74"/>
        <end position="98"/>
    </location>
</feature>
<evidence type="ECO:0000256" key="7">
    <source>
        <dbReference type="SAM" id="MobiDB-lite"/>
    </source>
</evidence>
<reference evidence="10 11" key="1">
    <citation type="submission" date="2016-09" db="EMBL/GenBank/DDBJ databases">
        <title>Pseudonocardia autotrophica DSM535, a candidate organism with high potential of specific P450 cytochromes.</title>
        <authorList>
            <person name="Grumaz C."/>
            <person name="Vainshtein Y."/>
            <person name="Kirstahler P."/>
            <person name="Sohn K."/>
        </authorList>
    </citation>
    <scope>NUCLEOTIDE SEQUENCE [LARGE SCALE GENOMIC DNA]</scope>
    <source>
        <strain evidence="10 11">DSM 535</strain>
    </source>
</reference>
<proteinExistence type="inferred from homology"/>
<keyword evidence="5 8" id="KW-1133">Transmembrane helix</keyword>
<evidence type="ECO:0000313" key="10">
    <source>
        <dbReference type="EMBL" id="OSY39306.1"/>
    </source>
</evidence>
<comment type="caution">
    <text evidence="10">The sequence shown here is derived from an EMBL/GenBank/DDBJ whole genome shotgun (WGS) entry which is preliminary data.</text>
</comment>
<comment type="subcellular location">
    <subcellularLocation>
        <location evidence="1">Cell membrane</location>
        <topology evidence="1">Multi-pass membrane protein</topology>
    </subcellularLocation>
</comment>
<feature type="domain" description="TraD/TraG TraM recognition site" evidence="9">
    <location>
        <begin position="427"/>
        <end position="545"/>
    </location>
</feature>
<keyword evidence="6 8" id="KW-0472">Membrane</keyword>
<evidence type="ECO:0000256" key="1">
    <source>
        <dbReference type="ARBA" id="ARBA00004651"/>
    </source>
</evidence>
<evidence type="ECO:0000256" key="6">
    <source>
        <dbReference type="ARBA" id="ARBA00023136"/>
    </source>
</evidence>
<dbReference type="Proteomes" id="UP000194360">
    <property type="component" value="Unassembled WGS sequence"/>
</dbReference>
<gene>
    <name evidence="10" type="ORF">BG845_03580</name>
</gene>
<name>A0A1Y2MVV4_PSEAH</name>
<evidence type="ECO:0000256" key="2">
    <source>
        <dbReference type="ARBA" id="ARBA00008806"/>
    </source>
</evidence>
<sequence>MTPGLLREAAAPLVLLGAIAGAAVLVGDVWVAAGVAALAGTGSWDAPPPDLALLIDLLRRGPAAVLPPGASTPIFLAVLSVTVIAETIGAVAVGMVVAGRSRPDDPRRSLLRARELGDLTGPAAVKRARQLRPTAGELDPSGHGLRLLSVDRREVWMSWEDVALVIMGPRSNKTSAIAVPTVLAAPGLAVATSNKADLWALTAGMRANAGPVWTFDPQRIAHVEQTWWWDPLRSIRDAGPAERIEAAARLAGHFVGTIGGERRDPFFHAAGEQVLTATLLAAAISDATMRDVLAWLQPGQRGAIAALDNAGAEAEAADLEATLSGADVTTKGIFQTARTATKALTSERLMRWITPPATWRDLPEQRPPVELDLWDLLAAARHGRATIHLLSKEGAGTAAPVVTALVDRILEIAELLAQASGGRLEPPVVAVLDEAANICPIRALPQLYSHYGSRGIQVVTMLQSYQQGAGVWGEQGMQALWSAATVKLVGAGVDDHAFLQKLSGLIGDHYVERISTSVDRSRHSRQYSQAREPVMPPSTLRAIPRDQAVLLSTGRRVGLGRLHPWYREHDHTDIDEYAGTALAELRRAAAAALGPDNPINRPDPTGPAARGFPILRTTGTRP</sequence>
<dbReference type="CDD" id="cd01127">
    <property type="entry name" value="TrwB_TraG_TraD_VirD4"/>
    <property type="match status" value="1"/>
</dbReference>
<dbReference type="PANTHER" id="PTHR37937:SF1">
    <property type="entry name" value="CONJUGATIVE TRANSFER: DNA TRANSPORT"/>
    <property type="match status" value="1"/>
</dbReference>